<accession>A0ABU0HIF8</accession>
<evidence type="ECO:0000313" key="2">
    <source>
        <dbReference type="EMBL" id="MDQ0442119.1"/>
    </source>
</evidence>
<feature type="chain" id="PRO_5045842319" evidence="1">
    <location>
        <begin position="25"/>
        <end position="157"/>
    </location>
</feature>
<evidence type="ECO:0000313" key="3">
    <source>
        <dbReference type="Proteomes" id="UP001236369"/>
    </source>
</evidence>
<keyword evidence="1" id="KW-0732">Signal</keyword>
<keyword evidence="3" id="KW-1185">Reference proteome</keyword>
<organism evidence="2 3">
    <name type="scientific">Methylobacterium persicinum</name>
    <dbReference type="NCBI Taxonomy" id="374426"/>
    <lineage>
        <taxon>Bacteria</taxon>
        <taxon>Pseudomonadati</taxon>
        <taxon>Pseudomonadota</taxon>
        <taxon>Alphaproteobacteria</taxon>
        <taxon>Hyphomicrobiales</taxon>
        <taxon>Methylobacteriaceae</taxon>
        <taxon>Methylobacterium</taxon>
    </lineage>
</organism>
<reference evidence="2 3" key="1">
    <citation type="submission" date="2023-07" db="EMBL/GenBank/DDBJ databases">
        <title>Genomic Encyclopedia of Type Strains, Phase IV (KMG-IV): sequencing the most valuable type-strain genomes for metagenomic binning, comparative biology and taxonomic classification.</title>
        <authorList>
            <person name="Goeker M."/>
        </authorList>
    </citation>
    <scope>NUCLEOTIDE SEQUENCE [LARGE SCALE GENOMIC DNA]</scope>
    <source>
        <strain evidence="2 3">DSM 19562</strain>
    </source>
</reference>
<gene>
    <name evidence="2" type="ORF">QO016_001602</name>
</gene>
<dbReference type="Proteomes" id="UP001236369">
    <property type="component" value="Unassembled WGS sequence"/>
</dbReference>
<evidence type="ECO:0000256" key="1">
    <source>
        <dbReference type="SAM" id="SignalP"/>
    </source>
</evidence>
<feature type="signal peptide" evidence="1">
    <location>
        <begin position="1"/>
        <end position="24"/>
    </location>
</feature>
<comment type="caution">
    <text evidence="2">The sequence shown here is derived from an EMBL/GenBank/DDBJ whole genome shotgun (WGS) entry which is preliminary data.</text>
</comment>
<proteinExistence type="predicted"/>
<sequence>MKAKLCYALVLGALLPLVSQGAGAQTAFTLSGTCEKLVVAGRDVTAQCGDKLNNAVSRNRTAFDFATKDGQIVSFSGNGAQQEATEETDPLQPINVVSESKSGSEVGAPVLAIGACRFSTPEPGRTSIACEAKTADGRVYAGTFVTAAKAAPGAPAR</sequence>
<dbReference type="RefSeq" id="WP_238249614.1">
    <property type="nucleotide sequence ID" value="NZ_BPQX01000033.1"/>
</dbReference>
<protein>
    <submittedName>
        <fullName evidence="2">Uncharacterized protein</fullName>
    </submittedName>
</protein>
<dbReference type="EMBL" id="JAUSVV010000002">
    <property type="protein sequence ID" value="MDQ0442119.1"/>
    <property type="molecule type" value="Genomic_DNA"/>
</dbReference>
<name>A0ABU0HIF8_9HYPH</name>